<keyword evidence="2" id="KW-1133">Transmembrane helix</keyword>
<keyword evidence="2" id="KW-0472">Membrane</keyword>
<keyword evidence="5" id="KW-1185">Reference proteome</keyword>
<evidence type="ECO:0000256" key="2">
    <source>
        <dbReference type="SAM" id="Phobius"/>
    </source>
</evidence>
<dbReference type="AlphaFoldDB" id="W4QEE1"/>
<dbReference type="Pfam" id="PF04536">
    <property type="entry name" value="TPM_phosphatase"/>
    <property type="match status" value="1"/>
</dbReference>
<proteinExistence type="predicted"/>
<protein>
    <recommendedName>
        <fullName evidence="3">TPM domain-containing protein</fullName>
    </recommendedName>
</protein>
<dbReference type="InterPro" id="IPR007621">
    <property type="entry name" value="TPM_dom"/>
</dbReference>
<dbReference type="RefSeq" id="WP_035343075.1">
    <property type="nucleotide sequence ID" value="NZ_BAUU01000011.1"/>
</dbReference>
<evidence type="ECO:0000313" key="4">
    <source>
        <dbReference type="EMBL" id="GAE30430.1"/>
    </source>
</evidence>
<comment type="caution">
    <text evidence="4">The sequence shown here is derived from an EMBL/GenBank/DDBJ whole genome shotgun (WGS) entry which is preliminary data.</text>
</comment>
<dbReference type="Proteomes" id="UP000018895">
    <property type="component" value="Unassembled WGS sequence"/>
</dbReference>
<organism evidence="4 5">
    <name type="scientific">Halalkalibacter hemicellulosilyticusJCM 9152</name>
    <dbReference type="NCBI Taxonomy" id="1236971"/>
    <lineage>
        <taxon>Bacteria</taxon>
        <taxon>Bacillati</taxon>
        <taxon>Bacillota</taxon>
        <taxon>Bacilli</taxon>
        <taxon>Bacillales</taxon>
        <taxon>Bacillaceae</taxon>
        <taxon>Halalkalibacter</taxon>
    </lineage>
</organism>
<keyword evidence="2" id="KW-0812">Transmembrane</keyword>
<evidence type="ECO:0000313" key="5">
    <source>
        <dbReference type="Proteomes" id="UP000018895"/>
    </source>
</evidence>
<dbReference type="STRING" id="1236971.JCM9152_1838"/>
<name>W4QEE1_9BACI</name>
<evidence type="ECO:0000259" key="3">
    <source>
        <dbReference type="Pfam" id="PF04536"/>
    </source>
</evidence>
<feature type="transmembrane region" description="Helical" evidence="2">
    <location>
        <begin position="176"/>
        <end position="195"/>
    </location>
</feature>
<gene>
    <name evidence="4" type="ORF">JCM9152_1838</name>
</gene>
<dbReference type="EMBL" id="BAUU01000011">
    <property type="protein sequence ID" value="GAE30430.1"/>
    <property type="molecule type" value="Genomic_DNA"/>
</dbReference>
<accession>W4QEE1</accession>
<feature type="compositionally biased region" description="Low complexity" evidence="1">
    <location>
        <begin position="158"/>
        <end position="170"/>
    </location>
</feature>
<evidence type="ECO:0000256" key="1">
    <source>
        <dbReference type="SAM" id="MobiDB-lite"/>
    </source>
</evidence>
<dbReference type="Gene3D" id="3.10.310.50">
    <property type="match status" value="1"/>
</dbReference>
<feature type="region of interest" description="Disordered" evidence="1">
    <location>
        <begin position="138"/>
        <end position="174"/>
    </location>
</feature>
<dbReference type="OrthoDB" id="2762919at2"/>
<reference evidence="4" key="1">
    <citation type="journal article" date="2014" name="Genome Announc.">
        <title>Draft Genome Sequences of Three Alkaliphilic Bacillus Strains, Bacillus wakoensis JCM 9140T, Bacillus akibai JCM 9157T, and Bacillus hemicellulosilyticus JCM 9152T.</title>
        <authorList>
            <person name="Yuki M."/>
            <person name="Oshima K."/>
            <person name="Suda W."/>
            <person name="Oshida Y."/>
            <person name="Kitamura K."/>
            <person name="Iida T."/>
            <person name="Hattori M."/>
            <person name="Ohkuma M."/>
        </authorList>
    </citation>
    <scope>NUCLEOTIDE SEQUENCE [LARGE SCALE GENOMIC DNA]</scope>
    <source>
        <strain evidence="4">JCM 9152</strain>
    </source>
</reference>
<feature type="domain" description="TPM" evidence="3">
    <location>
        <begin position="10"/>
        <end position="125"/>
    </location>
</feature>
<sequence>MKVEAAVSIIDEGEFFSESEIESLKEQFEDSENDYYIETLMSLGGQSISQFAADTLQEVRSEGYSAVVVISNEEGEIHMEVAEETNVDLVIGSSSIESILDETFIPEAINGHFADGIHALLTHIESLERPDETIEAIDESETDSRAENTAPVESAPPSHGSDSTESSSTSGDDRETSNFTLLLTCGLIIVIYFWTKRRKTRKYYSFFCFHDADMVK</sequence>